<keyword evidence="3" id="KW-0804">Transcription</keyword>
<dbReference type="InterPro" id="IPR036271">
    <property type="entry name" value="Tet_transcr_reg_TetR-rel_C_sf"/>
</dbReference>
<dbReference type="RefSeq" id="WP_344605930.1">
    <property type="nucleotide sequence ID" value="NZ_BAAAHE010000023.1"/>
</dbReference>
<evidence type="ECO:0000259" key="5">
    <source>
        <dbReference type="PROSITE" id="PS50977"/>
    </source>
</evidence>
<evidence type="ECO:0000313" key="6">
    <source>
        <dbReference type="EMBL" id="GAA0624045.1"/>
    </source>
</evidence>
<accession>A0ABN1GZ00</accession>
<keyword evidence="2 4" id="KW-0238">DNA-binding</keyword>
<organism evidence="6 7">
    <name type="scientific">Sporichthya brevicatena</name>
    <dbReference type="NCBI Taxonomy" id="171442"/>
    <lineage>
        <taxon>Bacteria</taxon>
        <taxon>Bacillati</taxon>
        <taxon>Actinomycetota</taxon>
        <taxon>Actinomycetes</taxon>
        <taxon>Sporichthyales</taxon>
        <taxon>Sporichthyaceae</taxon>
        <taxon>Sporichthya</taxon>
    </lineage>
</organism>
<evidence type="ECO:0000256" key="2">
    <source>
        <dbReference type="ARBA" id="ARBA00023125"/>
    </source>
</evidence>
<dbReference type="InterPro" id="IPR001647">
    <property type="entry name" value="HTH_TetR"/>
</dbReference>
<keyword evidence="1" id="KW-0805">Transcription regulation</keyword>
<evidence type="ECO:0000313" key="7">
    <source>
        <dbReference type="Proteomes" id="UP001500957"/>
    </source>
</evidence>
<name>A0ABN1GZ00_9ACTN</name>
<dbReference type="InterPro" id="IPR009057">
    <property type="entry name" value="Homeodomain-like_sf"/>
</dbReference>
<gene>
    <name evidence="6" type="ORF">GCM10009547_28970</name>
</gene>
<dbReference type="PANTHER" id="PTHR30055:SF234">
    <property type="entry name" value="HTH-TYPE TRANSCRIPTIONAL REGULATOR BETI"/>
    <property type="match status" value="1"/>
</dbReference>
<proteinExistence type="predicted"/>
<dbReference type="Gene3D" id="1.10.10.60">
    <property type="entry name" value="Homeodomain-like"/>
    <property type="match status" value="1"/>
</dbReference>
<evidence type="ECO:0000256" key="1">
    <source>
        <dbReference type="ARBA" id="ARBA00023015"/>
    </source>
</evidence>
<dbReference type="SUPFAM" id="SSF48498">
    <property type="entry name" value="Tetracyclin repressor-like, C-terminal domain"/>
    <property type="match status" value="1"/>
</dbReference>
<reference evidence="6 7" key="1">
    <citation type="journal article" date="2019" name="Int. J. Syst. Evol. Microbiol.">
        <title>The Global Catalogue of Microorganisms (GCM) 10K type strain sequencing project: providing services to taxonomists for standard genome sequencing and annotation.</title>
        <authorList>
            <consortium name="The Broad Institute Genomics Platform"/>
            <consortium name="The Broad Institute Genome Sequencing Center for Infectious Disease"/>
            <person name="Wu L."/>
            <person name="Ma J."/>
        </authorList>
    </citation>
    <scope>NUCLEOTIDE SEQUENCE [LARGE SCALE GENOMIC DNA]</scope>
    <source>
        <strain evidence="6 7">JCM 10671</strain>
    </source>
</reference>
<sequence length="212" mass="23386">MTAKPSAQAESGRKRREASRTEILAATRRLLARETSVADLSVDRIVSEAGVSRATFYVCFPDKVAVVAALAQESLAWRESVHAEVLADPKLTRERLDELMLTIVGHWQANRPVLAAIIELAEHDASLRGPWRAAVTEVAEQAAAQFRVRWEESAAAPDDPDTLASVFSWMLERSCHQLVVDDTSAKAVALAMSEILWRTLTYPPPRKSRAKG</sequence>
<dbReference type="PANTHER" id="PTHR30055">
    <property type="entry name" value="HTH-TYPE TRANSCRIPTIONAL REGULATOR RUTR"/>
    <property type="match status" value="1"/>
</dbReference>
<dbReference type="Pfam" id="PF00440">
    <property type="entry name" value="TetR_N"/>
    <property type="match status" value="1"/>
</dbReference>
<feature type="DNA-binding region" description="H-T-H motif" evidence="4">
    <location>
        <begin position="41"/>
        <end position="60"/>
    </location>
</feature>
<keyword evidence="7" id="KW-1185">Reference proteome</keyword>
<protein>
    <submittedName>
        <fullName evidence="6">TetR/AcrR family transcriptional regulator</fullName>
    </submittedName>
</protein>
<dbReference type="PROSITE" id="PS50977">
    <property type="entry name" value="HTH_TETR_2"/>
    <property type="match status" value="1"/>
</dbReference>
<evidence type="ECO:0000256" key="4">
    <source>
        <dbReference type="PROSITE-ProRule" id="PRU00335"/>
    </source>
</evidence>
<dbReference type="EMBL" id="BAAAHE010000023">
    <property type="protein sequence ID" value="GAA0624045.1"/>
    <property type="molecule type" value="Genomic_DNA"/>
</dbReference>
<dbReference type="Gene3D" id="1.10.357.10">
    <property type="entry name" value="Tetracycline Repressor, domain 2"/>
    <property type="match status" value="1"/>
</dbReference>
<comment type="caution">
    <text evidence="6">The sequence shown here is derived from an EMBL/GenBank/DDBJ whole genome shotgun (WGS) entry which is preliminary data.</text>
</comment>
<feature type="domain" description="HTH tetR-type" evidence="5">
    <location>
        <begin position="17"/>
        <end position="78"/>
    </location>
</feature>
<dbReference type="Proteomes" id="UP001500957">
    <property type="component" value="Unassembled WGS sequence"/>
</dbReference>
<evidence type="ECO:0000256" key="3">
    <source>
        <dbReference type="ARBA" id="ARBA00023163"/>
    </source>
</evidence>
<dbReference type="SUPFAM" id="SSF46689">
    <property type="entry name" value="Homeodomain-like"/>
    <property type="match status" value="1"/>
</dbReference>
<dbReference type="InterPro" id="IPR050109">
    <property type="entry name" value="HTH-type_TetR-like_transc_reg"/>
</dbReference>